<dbReference type="OrthoDB" id="5298062at2"/>
<protein>
    <submittedName>
        <fullName evidence="1">Membrane protein</fullName>
    </submittedName>
</protein>
<dbReference type="HOGENOM" id="CLU_1388541_0_0_7"/>
<organism evidence="1 2">
    <name type="scientific">Halobacteriovorax marinus (strain ATCC BAA-682 / DSM 15412 / SJ)</name>
    <name type="common">Bacteriovorax marinus</name>
    <dbReference type="NCBI Taxonomy" id="862908"/>
    <lineage>
        <taxon>Bacteria</taxon>
        <taxon>Pseudomonadati</taxon>
        <taxon>Bdellovibrionota</taxon>
        <taxon>Bacteriovoracia</taxon>
        <taxon>Bacteriovoracales</taxon>
        <taxon>Halobacteriovoraceae</taxon>
        <taxon>Halobacteriovorax</taxon>
    </lineage>
</organism>
<gene>
    <name evidence="1" type="ordered locus">BMS_1126</name>
</gene>
<proteinExistence type="predicted"/>
<reference evidence="2" key="1">
    <citation type="journal article" date="2013" name="ISME J.">
        <title>A small predatory core genome in the divergent marine Bacteriovorax marinus SJ and the terrestrial Bdellovibrio bacteriovorus.</title>
        <authorList>
            <person name="Crossman L.C."/>
            <person name="Chen H."/>
            <person name="Cerdeno-Tarraga A.M."/>
            <person name="Brooks K."/>
            <person name="Quail M.A."/>
            <person name="Pineiro S.A."/>
            <person name="Hobley L."/>
            <person name="Sockett R.E."/>
            <person name="Bentley S.D."/>
            <person name="Parkhill J."/>
            <person name="Williams H.N."/>
            <person name="Stine O.C."/>
        </authorList>
    </citation>
    <scope>NUCLEOTIDE SEQUENCE [LARGE SCALE GENOMIC DNA]</scope>
    <source>
        <strain evidence="2">ATCC BAA-682 / DSM 15412 / SJ</strain>
    </source>
</reference>
<evidence type="ECO:0000313" key="2">
    <source>
        <dbReference type="Proteomes" id="UP000008963"/>
    </source>
</evidence>
<dbReference type="RefSeq" id="WP_014243789.1">
    <property type="nucleotide sequence ID" value="NC_016620.1"/>
</dbReference>
<dbReference type="STRING" id="862908.BMS_1126"/>
<dbReference type="KEGG" id="bmx:BMS_1126"/>
<sequence>MKKISLVTFILLALSIAIYLIFGSKTKEYELTLGEKRPTPIARKAGPPKVEKKVESEEVTTKVVEEFDSAEFDKYLDEVEEGWNKSIEALFLDNSTHANRNLIEYRKLKNGYEQERERRYEEFHKMMEAKHGENYSYSPSADEEMFNEKLVKIYEGQLAKIIGDKKMIEYLRVKDEFNQKLESRALDDNSYIQIEF</sequence>
<evidence type="ECO:0000313" key="1">
    <source>
        <dbReference type="EMBL" id="CBW26005.1"/>
    </source>
</evidence>
<dbReference type="AlphaFoldDB" id="E1WYF7"/>
<dbReference type="Proteomes" id="UP000008963">
    <property type="component" value="Chromosome"/>
</dbReference>
<name>E1WYF7_HALMS</name>
<accession>E1WYF7</accession>
<keyword evidence="2" id="KW-1185">Reference proteome</keyword>
<dbReference type="PATRIC" id="fig|862908.3.peg.1072"/>
<dbReference type="EMBL" id="FQ312005">
    <property type="protein sequence ID" value="CBW26005.1"/>
    <property type="molecule type" value="Genomic_DNA"/>
</dbReference>